<feature type="compositionally biased region" description="Low complexity" evidence="2">
    <location>
        <begin position="1"/>
        <end position="13"/>
    </location>
</feature>
<protein>
    <recommendedName>
        <fullName evidence="1">Clustered mitochondria protein homolog</fullName>
    </recommendedName>
</protein>
<dbReference type="InterPro" id="IPR025697">
    <property type="entry name" value="CLU_dom"/>
</dbReference>
<dbReference type="GO" id="GO:0007005">
    <property type="term" value="P:mitochondrion organization"/>
    <property type="evidence" value="ECO:0007669"/>
    <property type="project" value="UniProtKB-UniRule"/>
</dbReference>
<dbReference type="PANTHER" id="PTHR12601">
    <property type="entry name" value="EUKARYOTIC TRANSLATION INITIATION FACTOR 3 SUBUNIT EIF-3"/>
    <property type="match status" value="1"/>
</dbReference>
<reference evidence="4" key="1">
    <citation type="submission" date="2021-02" db="EMBL/GenBank/DDBJ databases">
        <authorList>
            <person name="Palmer J.M."/>
        </authorList>
    </citation>
    <scope>NUCLEOTIDE SEQUENCE</scope>
    <source>
        <strain evidence="4">SCRP734</strain>
    </source>
</reference>
<feature type="compositionally biased region" description="Acidic residues" evidence="2">
    <location>
        <begin position="756"/>
        <end position="768"/>
    </location>
</feature>
<organism evidence="4 5">
    <name type="scientific">Phytophthora pseudosyringae</name>
    <dbReference type="NCBI Taxonomy" id="221518"/>
    <lineage>
        <taxon>Eukaryota</taxon>
        <taxon>Sar</taxon>
        <taxon>Stramenopiles</taxon>
        <taxon>Oomycota</taxon>
        <taxon>Peronosporomycetes</taxon>
        <taxon>Peronosporales</taxon>
        <taxon>Peronosporaceae</taxon>
        <taxon>Phytophthora</taxon>
    </lineage>
</organism>
<evidence type="ECO:0000256" key="2">
    <source>
        <dbReference type="SAM" id="MobiDB-lite"/>
    </source>
</evidence>
<dbReference type="Proteomes" id="UP000694044">
    <property type="component" value="Unassembled WGS sequence"/>
</dbReference>
<feature type="region of interest" description="Disordered" evidence="2">
    <location>
        <begin position="1"/>
        <end position="20"/>
    </location>
</feature>
<keyword evidence="5" id="KW-1185">Reference proteome</keyword>
<comment type="caution">
    <text evidence="4">The sequence shown here is derived from an EMBL/GenBank/DDBJ whole genome shotgun (WGS) entry which is preliminary data.</text>
</comment>
<keyword evidence="1" id="KW-0963">Cytoplasm</keyword>
<dbReference type="GO" id="GO:0005737">
    <property type="term" value="C:cytoplasm"/>
    <property type="evidence" value="ECO:0007669"/>
    <property type="project" value="UniProtKB-SubCell"/>
</dbReference>
<accession>A0A8T1WJE7</accession>
<evidence type="ECO:0000313" key="5">
    <source>
        <dbReference type="Proteomes" id="UP000694044"/>
    </source>
</evidence>
<dbReference type="Pfam" id="PF13424">
    <property type="entry name" value="TPR_12"/>
    <property type="match status" value="1"/>
</dbReference>
<gene>
    <name evidence="4" type="ORF">PHYPSEUDO_007383</name>
</gene>
<evidence type="ECO:0000256" key="1">
    <source>
        <dbReference type="HAMAP-Rule" id="MF_03013"/>
    </source>
</evidence>
<feature type="region of interest" description="Disordered" evidence="2">
    <location>
        <begin position="204"/>
        <end position="251"/>
    </location>
</feature>
<evidence type="ECO:0000313" key="4">
    <source>
        <dbReference type="EMBL" id="KAG7393546.1"/>
    </source>
</evidence>
<dbReference type="PROSITE" id="PS51823">
    <property type="entry name" value="CLU"/>
    <property type="match status" value="1"/>
</dbReference>
<feature type="compositionally biased region" description="Basic and acidic residues" evidence="2">
    <location>
        <begin position="713"/>
        <end position="755"/>
    </location>
</feature>
<dbReference type="Pfam" id="PF12807">
    <property type="entry name" value="eIF3_p135"/>
    <property type="match status" value="1"/>
</dbReference>
<dbReference type="InterPro" id="IPR027523">
    <property type="entry name" value="CLU_prot"/>
</dbReference>
<dbReference type="InterPro" id="IPR033646">
    <property type="entry name" value="CLU-central"/>
</dbReference>
<feature type="compositionally biased region" description="Low complexity" evidence="2">
    <location>
        <begin position="232"/>
        <end position="241"/>
    </location>
</feature>
<name>A0A8T1WJE7_9STRA</name>
<feature type="compositionally biased region" description="Basic residues" evidence="2">
    <location>
        <begin position="222"/>
        <end position="231"/>
    </location>
</feature>
<keyword evidence="1" id="KW-0694">RNA-binding</keyword>
<feature type="region of interest" description="Disordered" evidence="2">
    <location>
        <begin position="1280"/>
        <end position="1307"/>
    </location>
</feature>
<dbReference type="SMART" id="SM00028">
    <property type="entry name" value="TPR"/>
    <property type="match status" value="5"/>
</dbReference>
<dbReference type="CDD" id="cd15466">
    <property type="entry name" value="CLU-central"/>
    <property type="match status" value="1"/>
</dbReference>
<dbReference type="InterPro" id="IPR028275">
    <property type="entry name" value="CLU_N"/>
</dbReference>
<dbReference type="HAMAP" id="MF_03013">
    <property type="entry name" value="CLU"/>
    <property type="match status" value="1"/>
</dbReference>
<evidence type="ECO:0000259" key="3">
    <source>
        <dbReference type="PROSITE" id="PS51823"/>
    </source>
</evidence>
<feature type="compositionally biased region" description="Low complexity" evidence="2">
    <location>
        <begin position="136"/>
        <end position="146"/>
    </location>
</feature>
<dbReference type="Pfam" id="PF13374">
    <property type="entry name" value="TPR_10"/>
    <property type="match status" value="1"/>
</dbReference>
<comment type="similarity">
    <text evidence="1">Belongs to the CLU family.</text>
</comment>
<feature type="region of interest" description="Disordered" evidence="2">
    <location>
        <begin position="132"/>
        <end position="166"/>
    </location>
</feature>
<dbReference type="OrthoDB" id="1414216at2759"/>
<proteinExistence type="inferred from homology"/>
<dbReference type="InterPro" id="IPR019734">
    <property type="entry name" value="TPR_rpt"/>
</dbReference>
<dbReference type="GO" id="GO:0003723">
    <property type="term" value="F:RNA binding"/>
    <property type="evidence" value="ECO:0007669"/>
    <property type="project" value="UniProtKB-KW"/>
</dbReference>
<feature type="compositionally biased region" description="Basic residues" evidence="2">
    <location>
        <begin position="1293"/>
        <end position="1307"/>
    </location>
</feature>
<dbReference type="Pfam" id="PF15044">
    <property type="entry name" value="CLU_N"/>
    <property type="match status" value="1"/>
</dbReference>
<comment type="function">
    <text evidence="1">mRNA-binding protein involved in proper cytoplasmic distribution of mitochondria.</text>
</comment>
<feature type="region of interest" description="Disordered" evidence="2">
    <location>
        <begin position="713"/>
        <end position="772"/>
    </location>
</feature>
<dbReference type="EMBL" id="JAGDFM010000003">
    <property type="protein sequence ID" value="KAG7393546.1"/>
    <property type="molecule type" value="Genomic_DNA"/>
</dbReference>
<sequence length="1307" mass="142847">MGSSDTVEPAQPEQQEEAEVAVTEEPVFTVLVAPPTAKSGQAVRLESVSPSDTVVALRQLVAEFPALACYTCYHLEAKSLADDTWQPLNDFVELAEYENVADGVTLRMALDKYDARKARAQVRRFRDVLGNPPIPQAAVEPEAQPEAADKVEELAEGEEPDEKKLKEISEQQLKRLREIHHKLEGIAIPVIPELAEFYSFPGATPAAQDETEQTTKGTDQKKNKKGKKNQQKQKQQQGEANQQKEREAQPDAKLPACVKSIVFSGYNPPPGPRKLAGDLLYLEVVVAGDSTRYHITAHVNGFFVNRSTATKFDPRPHKTAPAHSHLLVDVLSTVSPKFREAYAALLAKAASLAKEGPSSIEWMVAAGSNLGGKLPWNTPVAAATEEHTYDLNRAEDELCTAYGMDERGVLRDWNEEYQCCRELPKDTLKEEIVRARVMYKIVTEFVDAATQGAVAIVEGNIPPINPMDDKSAHVYVFNNIFFSVSIDGKSTEDAAGGEENAFSAANRDLQGVKAFNEADVHGLHTLATTVVDYLGVRVIAQSLIPGILMGDAASKLVYGSVDHGKTIAANNAMHKLMLEAGEKLHIAERSIKPLGKSEEDLAAEKEQEALGVAPVSGGEASTSVVTICGAVEAKGIQGSDGRLYVLDLVRITPKDWTFYKNRGAALKNAEEEKGSAPEEDGLWFTRNDEGYAALLRPELVQLYSLWKQNQARRANETRKVAQETKKAEEEKEKQENGAEVETEKKDDAATKTKETEENEQQEEEEEEVIPPVHLNPNVFMEYAANTDAEQLEADEAAAKDAAEYLQRIVVPAFVADVRRGAIAPADGYALTQLMHSCGINMRYLGRMASLAKKLEAIGGISKYLLEMLEVEMISRVAKHILADVLNCNDSIRAAPGSAIVKLLNGILRSSSSAVDATDASEANGSDATMTTASLDVKTLWTRIDTEIKARFDYKLTLWGPDRDESRGEGVAFPVGRVSKSVMLRRLCQRLGLRVVSRNYEFSSSSPISLDDITGVVPVVKTSLPAHPLTQAKQLLERGRLHLSQGALSSAYEFLQEASSLLFQVCGAAHEDAALCSSSLATVLYHAGDVAGAIAQQQRALALYTQLQGIDYHDTAYAHANLALFLHANAQTDLAVPHIRRAIYLLEFCCGPHFPEISSLYFKMGMMCQDVGQISLALMCHRESLRRGEFDRNQAANTLHQMALACSLAGGYREALAYEKKVYSLFQEAFGNDDPRVVESAKYMAKFTEKAVEGAKGRREVDAAEAADAIANELLGDLEFKAKPDQDAGSPPAAKKKNRKAKSGGKKH</sequence>
<comment type="subcellular location">
    <subcellularLocation>
        <location evidence="1">Cytoplasm</location>
    </subcellularLocation>
</comment>
<dbReference type="PANTHER" id="PTHR12601:SF6">
    <property type="entry name" value="CLUSTERED MITOCHONDRIA PROTEIN HOMOLOG"/>
    <property type="match status" value="1"/>
</dbReference>
<feature type="domain" description="Clu" evidence="3">
    <location>
        <begin position="385"/>
        <end position="659"/>
    </location>
</feature>
<dbReference type="Pfam" id="PF13236">
    <property type="entry name" value="CLU"/>
    <property type="match status" value="1"/>
</dbReference>